<dbReference type="Proteomes" id="UP000214720">
    <property type="component" value="Unassembled WGS sequence"/>
</dbReference>
<organism evidence="2 3">
    <name type="scientific">Caballeronia sordidicola</name>
    <name type="common">Burkholderia sordidicola</name>
    <dbReference type="NCBI Taxonomy" id="196367"/>
    <lineage>
        <taxon>Bacteria</taxon>
        <taxon>Pseudomonadati</taxon>
        <taxon>Pseudomonadota</taxon>
        <taxon>Betaproteobacteria</taxon>
        <taxon>Burkholderiales</taxon>
        <taxon>Burkholderiaceae</taxon>
        <taxon>Caballeronia</taxon>
    </lineage>
</organism>
<sequence length="42" mass="4665">MIERVSSVLGVAVLLAIIGSVLYWDYSYRIRIEAASSPNSQH</sequence>
<feature type="transmembrane region" description="Helical" evidence="1">
    <location>
        <begin position="6"/>
        <end position="24"/>
    </location>
</feature>
<proteinExistence type="predicted"/>
<evidence type="ECO:0000256" key="1">
    <source>
        <dbReference type="SAM" id="Phobius"/>
    </source>
</evidence>
<keyword evidence="1" id="KW-1133">Transmembrane helix</keyword>
<evidence type="ECO:0000313" key="3">
    <source>
        <dbReference type="Proteomes" id="UP000214720"/>
    </source>
</evidence>
<keyword evidence="1" id="KW-0472">Membrane</keyword>
<dbReference type="EMBL" id="MTHB01000159">
    <property type="protein sequence ID" value="OXC75906.1"/>
    <property type="molecule type" value="Genomic_DNA"/>
</dbReference>
<comment type="caution">
    <text evidence="2">The sequence shown here is derived from an EMBL/GenBank/DDBJ whole genome shotgun (WGS) entry which is preliminary data.</text>
</comment>
<keyword evidence="1" id="KW-0812">Transmembrane</keyword>
<dbReference type="AlphaFoldDB" id="A0A226WXF8"/>
<name>A0A226WXF8_CABSO</name>
<evidence type="ECO:0000313" key="2">
    <source>
        <dbReference type="EMBL" id="OXC75906.1"/>
    </source>
</evidence>
<protein>
    <submittedName>
        <fullName evidence="2">Uncharacterized protein</fullName>
    </submittedName>
</protein>
<gene>
    <name evidence="2" type="ORF">BSU04_24630</name>
</gene>
<reference evidence="3" key="1">
    <citation type="submission" date="2017-01" db="EMBL/GenBank/DDBJ databases">
        <title>Genome Analysis of Deinococcus marmoris KOPRI26562.</title>
        <authorList>
            <person name="Kim J.H."/>
            <person name="Oh H.-M."/>
        </authorList>
    </citation>
    <scope>NUCLEOTIDE SEQUENCE [LARGE SCALE GENOMIC DNA]</scope>
    <source>
        <strain evidence="3">PAMC 26633</strain>
    </source>
</reference>
<accession>A0A226WXF8</accession>